<evidence type="ECO:0000259" key="1">
    <source>
        <dbReference type="Pfam" id="PF13477"/>
    </source>
</evidence>
<feature type="domain" description="Glycosyltransferase subfamily 4-like N-terminal" evidence="1">
    <location>
        <begin position="24"/>
        <end position="134"/>
    </location>
</feature>
<dbReference type="InterPro" id="IPR028098">
    <property type="entry name" value="Glyco_trans_4-like_N"/>
</dbReference>
<reference evidence="2" key="1">
    <citation type="submission" date="2021-01" db="EMBL/GenBank/DDBJ databases">
        <title>Genome public.</title>
        <authorList>
            <person name="Liu C."/>
            <person name="Sun Q."/>
        </authorList>
    </citation>
    <scope>NUCLEOTIDE SEQUENCE</scope>
    <source>
        <strain evidence="2">YIM B02565</strain>
    </source>
</reference>
<accession>A0A937FKA6</accession>
<sequence>MENSKSIIHENNKKKCLVICHFFSVYTKNFLINLKAGFDIEFDLLTMDENYRNDRISESLNQVFIYKSLDEMIAILRNIEVYDIIHIHFLAPFYGQVFNEIRQKCTKLVATVWGSDFYRTINEDKKYQEKIIEVADNINFGNGDTLKEFDNFYNNRYSQKLSVCRFGLIQLDYIKRFMKEGKDKIKNELQCPQNSIIVTCGHNASPAQNHILLIESLIRIKDKIPDRCYFLFPMTYGDGAVVNEVSEKLSESGLKYMIIDEFLSDEDIAKLRIISDIMIHVQTTDQLSGSMQEYLYARNVVIAGSWLPYGIFKNKDIYLLEVDRVEDVGEKVIYAIENLEKLIVNCGENRDKIWNMTSWEKAIDTWGNIYKE</sequence>
<name>A0A937FKA6_9CLOT</name>
<dbReference type="Gene3D" id="3.40.50.2000">
    <property type="entry name" value="Glycogen Phosphorylase B"/>
    <property type="match status" value="2"/>
</dbReference>
<dbReference type="SUPFAM" id="SSF53756">
    <property type="entry name" value="UDP-Glycosyltransferase/glycogen phosphorylase"/>
    <property type="match status" value="1"/>
</dbReference>
<dbReference type="AlphaFoldDB" id="A0A937FKA6"/>
<dbReference type="Proteomes" id="UP000623681">
    <property type="component" value="Unassembled WGS sequence"/>
</dbReference>
<evidence type="ECO:0000313" key="2">
    <source>
        <dbReference type="EMBL" id="MBL4933541.1"/>
    </source>
</evidence>
<keyword evidence="3" id="KW-1185">Reference proteome</keyword>
<protein>
    <submittedName>
        <fullName evidence="2">Glycosyltransferase</fullName>
    </submittedName>
</protein>
<proteinExistence type="predicted"/>
<dbReference type="EMBL" id="JAESWA010000025">
    <property type="protein sequence ID" value="MBL4933541.1"/>
    <property type="molecule type" value="Genomic_DNA"/>
</dbReference>
<comment type="caution">
    <text evidence="2">The sequence shown here is derived from an EMBL/GenBank/DDBJ whole genome shotgun (WGS) entry which is preliminary data.</text>
</comment>
<dbReference type="RefSeq" id="WP_202768982.1">
    <property type="nucleotide sequence ID" value="NZ_JAESWA010000025.1"/>
</dbReference>
<dbReference type="Pfam" id="PF13477">
    <property type="entry name" value="Glyco_trans_4_2"/>
    <property type="match status" value="1"/>
</dbReference>
<evidence type="ECO:0000313" key="3">
    <source>
        <dbReference type="Proteomes" id="UP000623681"/>
    </source>
</evidence>
<organism evidence="2 3">
    <name type="scientific">Clostridium paridis</name>
    <dbReference type="NCBI Taxonomy" id="2803863"/>
    <lineage>
        <taxon>Bacteria</taxon>
        <taxon>Bacillati</taxon>
        <taxon>Bacillota</taxon>
        <taxon>Clostridia</taxon>
        <taxon>Eubacteriales</taxon>
        <taxon>Clostridiaceae</taxon>
        <taxon>Clostridium</taxon>
    </lineage>
</organism>
<gene>
    <name evidence="2" type="ORF">JK634_17245</name>
</gene>